<gene>
    <name evidence="2" type="ORF">SAMN04488029_0723</name>
</gene>
<evidence type="ECO:0000313" key="3">
    <source>
        <dbReference type="Proteomes" id="UP000192472"/>
    </source>
</evidence>
<sequence>MKFPSLIRTSKFSQFHYEPRYYDPIKEEIEGKLKAARANKDTENPSTQYASSISAAFRKRERKSSQASVVQMLIAAAMLVTFVGWVFYGNDVFYIYLLLSPLYFYFRLKGRNKSKN</sequence>
<name>A0A1W2G7S3_REIFA</name>
<evidence type="ECO:0000313" key="2">
    <source>
        <dbReference type="EMBL" id="SMD32378.1"/>
    </source>
</evidence>
<dbReference type="EMBL" id="FWYF01000001">
    <property type="protein sequence ID" value="SMD32378.1"/>
    <property type="molecule type" value="Genomic_DNA"/>
</dbReference>
<organism evidence="2 3">
    <name type="scientific">Reichenbachiella faecimaris</name>
    <dbReference type="NCBI Taxonomy" id="692418"/>
    <lineage>
        <taxon>Bacteria</taxon>
        <taxon>Pseudomonadati</taxon>
        <taxon>Bacteroidota</taxon>
        <taxon>Cytophagia</taxon>
        <taxon>Cytophagales</taxon>
        <taxon>Reichenbachiellaceae</taxon>
        <taxon>Reichenbachiella</taxon>
    </lineage>
</organism>
<dbReference type="RefSeq" id="WP_084371038.1">
    <property type="nucleotide sequence ID" value="NZ_FWYF01000001.1"/>
</dbReference>
<dbReference type="Proteomes" id="UP000192472">
    <property type="component" value="Unassembled WGS sequence"/>
</dbReference>
<evidence type="ECO:0000256" key="1">
    <source>
        <dbReference type="SAM" id="Phobius"/>
    </source>
</evidence>
<dbReference type="STRING" id="692418.SAMN04488029_0723"/>
<keyword evidence="1" id="KW-0472">Membrane</keyword>
<protein>
    <submittedName>
        <fullName evidence="2">Uncharacterized protein</fullName>
    </submittedName>
</protein>
<dbReference type="AlphaFoldDB" id="A0A1W2G7S3"/>
<feature type="transmembrane region" description="Helical" evidence="1">
    <location>
        <begin position="67"/>
        <end position="87"/>
    </location>
</feature>
<feature type="transmembrane region" description="Helical" evidence="1">
    <location>
        <begin position="93"/>
        <end position="108"/>
    </location>
</feature>
<dbReference type="OrthoDB" id="1494520at2"/>
<accession>A0A1W2G7S3</accession>
<reference evidence="2 3" key="1">
    <citation type="submission" date="2017-04" db="EMBL/GenBank/DDBJ databases">
        <authorList>
            <person name="Afonso C.L."/>
            <person name="Miller P.J."/>
            <person name="Scott M.A."/>
            <person name="Spackman E."/>
            <person name="Goraichik I."/>
            <person name="Dimitrov K.M."/>
            <person name="Suarez D.L."/>
            <person name="Swayne D.E."/>
        </authorList>
    </citation>
    <scope>NUCLEOTIDE SEQUENCE [LARGE SCALE GENOMIC DNA]</scope>
    <source>
        <strain evidence="2 3">DSM 26133</strain>
    </source>
</reference>
<keyword evidence="1" id="KW-0812">Transmembrane</keyword>
<keyword evidence="1" id="KW-1133">Transmembrane helix</keyword>
<keyword evidence="3" id="KW-1185">Reference proteome</keyword>
<proteinExistence type="predicted"/>